<feature type="region of interest" description="Disordered" evidence="1">
    <location>
        <begin position="20"/>
        <end position="46"/>
    </location>
</feature>
<name>A0A0J8QHF0_COCIT</name>
<protein>
    <submittedName>
        <fullName evidence="2">Uncharacterized protein</fullName>
    </submittedName>
</protein>
<evidence type="ECO:0000256" key="1">
    <source>
        <dbReference type="SAM" id="MobiDB-lite"/>
    </source>
</evidence>
<accession>A0A0J8QHF0</accession>
<gene>
    <name evidence="2" type="ORF">CISG_00089</name>
</gene>
<evidence type="ECO:0000313" key="2">
    <source>
        <dbReference type="EMBL" id="KMU71779.1"/>
    </source>
</evidence>
<reference evidence="3" key="1">
    <citation type="journal article" date="2010" name="Genome Res.">
        <title>Population genomic sequencing of Coccidioides fungi reveals recent hybridization and transposon control.</title>
        <authorList>
            <person name="Neafsey D.E."/>
            <person name="Barker B.M."/>
            <person name="Sharpton T.J."/>
            <person name="Stajich J.E."/>
            <person name="Park D.J."/>
            <person name="Whiston E."/>
            <person name="Hung C.-Y."/>
            <person name="McMahan C."/>
            <person name="White J."/>
            <person name="Sykes S."/>
            <person name="Heiman D."/>
            <person name="Young S."/>
            <person name="Zeng Q."/>
            <person name="Abouelleil A."/>
            <person name="Aftuck L."/>
            <person name="Bessette D."/>
            <person name="Brown A."/>
            <person name="FitzGerald M."/>
            <person name="Lui A."/>
            <person name="Macdonald J.P."/>
            <person name="Priest M."/>
            <person name="Orbach M.J."/>
            <person name="Galgiani J.N."/>
            <person name="Kirkland T.N."/>
            <person name="Cole G.T."/>
            <person name="Birren B.W."/>
            <person name="Henn M.R."/>
            <person name="Taylor J.W."/>
            <person name="Rounsley S.D."/>
        </authorList>
    </citation>
    <scope>NUCLEOTIDE SEQUENCE [LARGE SCALE GENOMIC DNA]</scope>
    <source>
        <strain evidence="3">RMSCC 3703</strain>
    </source>
</reference>
<evidence type="ECO:0000313" key="3">
    <source>
        <dbReference type="Proteomes" id="UP000054559"/>
    </source>
</evidence>
<dbReference type="AlphaFoldDB" id="A0A0J8QHF0"/>
<dbReference type="EMBL" id="DS268118">
    <property type="protein sequence ID" value="KMU71779.1"/>
    <property type="molecule type" value="Genomic_DNA"/>
</dbReference>
<sequence length="121" mass="13657">MEAAFVREQEEEERARNLLLQQQQQQQQHHIVSDEESEVSEEEPTAITEHAASITYEVGPAIDRGGISMLRTAAARRPHFSSFCMTLSARLQAYNAPWAIVLGLFGHCPTLYTLLPPVFYV</sequence>
<organism evidence="2 3">
    <name type="scientific">Coccidioides immitis RMSCC 3703</name>
    <dbReference type="NCBI Taxonomy" id="454286"/>
    <lineage>
        <taxon>Eukaryota</taxon>
        <taxon>Fungi</taxon>
        <taxon>Dikarya</taxon>
        <taxon>Ascomycota</taxon>
        <taxon>Pezizomycotina</taxon>
        <taxon>Eurotiomycetes</taxon>
        <taxon>Eurotiomycetidae</taxon>
        <taxon>Onygenales</taxon>
        <taxon>Onygenaceae</taxon>
        <taxon>Coccidioides</taxon>
    </lineage>
</organism>
<feature type="compositionally biased region" description="Acidic residues" evidence="1">
    <location>
        <begin position="34"/>
        <end position="44"/>
    </location>
</feature>
<proteinExistence type="predicted"/>
<dbReference type="Proteomes" id="UP000054559">
    <property type="component" value="Unassembled WGS sequence"/>
</dbReference>